<dbReference type="InterPro" id="IPR016186">
    <property type="entry name" value="C-type_lectin-like/link_sf"/>
</dbReference>
<proteinExistence type="predicted"/>
<evidence type="ECO:0000256" key="1">
    <source>
        <dbReference type="SAM" id="SignalP"/>
    </source>
</evidence>
<feature type="signal peptide" evidence="1">
    <location>
        <begin position="1"/>
        <end position="20"/>
    </location>
</feature>
<accession>A0A443SE32</accession>
<feature type="domain" description="C-type lectin" evidence="2">
    <location>
        <begin position="30"/>
        <end position="147"/>
    </location>
</feature>
<dbReference type="CDD" id="cd00037">
    <property type="entry name" value="CLECT"/>
    <property type="match status" value="1"/>
</dbReference>
<dbReference type="VEuPathDB" id="VectorBase:LDEU006279"/>
<comment type="caution">
    <text evidence="3">The sequence shown here is derived from an EMBL/GenBank/DDBJ whole genome shotgun (WGS) entry which is preliminary data.</text>
</comment>
<dbReference type="AlphaFoldDB" id="A0A443SE32"/>
<keyword evidence="4" id="KW-1185">Reference proteome</keyword>
<feature type="chain" id="PRO_5019575790" description="C-type lectin domain-containing protein" evidence="1">
    <location>
        <begin position="21"/>
        <end position="170"/>
    </location>
</feature>
<dbReference type="Proteomes" id="UP000288716">
    <property type="component" value="Unassembled WGS sequence"/>
</dbReference>
<dbReference type="STRING" id="299467.A0A443SE32"/>
<dbReference type="EMBL" id="NCKV01003402">
    <property type="protein sequence ID" value="RWS25761.1"/>
    <property type="molecule type" value="Genomic_DNA"/>
</dbReference>
<name>A0A443SE32_9ACAR</name>
<protein>
    <recommendedName>
        <fullName evidence="2">C-type lectin domain-containing protein</fullName>
    </recommendedName>
</protein>
<dbReference type="InterPro" id="IPR016187">
    <property type="entry name" value="CTDL_fold"/>
</dbReference>
<gene>
    <name evidence="3" type="ORF">B4U80_13047</name>
</gene>
<dbReference type="Gene3D" id="3.10.100.10">
    <property type="entry name" value="Mannose-Binding Protein A, subunit A"/>
    <property type="match status" value="1"/>
</dbReference>
<keyword evidence="1" id="KW-0732">Signal</keyword>
<evidence type="ECO:0000259" key="2">
    <source>
        <dbReference type="PROSITE" id="PS50041"/>
    </source>
</evidence>
<dbReference type="SUPFAM" id="SSF56436">
    <property type="entry name" value="C-type lectin-like"/>
    <property type="match status" value="1"/>
</dbReference>
<dbReference type="InterPro" id="IPR001304">
    <property type="entry name" value="C-type_lectin-like"/>
</dbReference>
<organism evidence="3 4">
    <name type="scientific">Leptotrombidium deliense</name>
    <dbReference type="NCBI Taxonomy" id="299467"/>
    <lineage>
        <taxon>Eukaryota</taxon>
        <taxon>Metazoa</taxon>
        <taxon>Ecdysozoa</taxon>
        <taxon>Arthropoda</taxon>
        <taxon>Chelicerata</taxon>
        <taxon>Arachnida</taxon>
        <taxon>Acari</taxon>
        <taxon>Acariformes</taxon>
        <taxon>Trombidiformes</taxon>
        <taxon>Prostigmata</taxon>
        <taxon>Anystina</taxon>
        <taxon>Parasitengona</taxon>
        <taxon>Trombiculoidea</taxon>
        <taxon>Trombiculidae</taxon>
        <taxon>Leptotrombidium</taxon>
    </lineage>
</organism>
<sequence>MELNLQNFLCFLLCVATIEPSLCPSKWKKINDKCIYIGPPERNFEQNEVACAEMAANMITFESGSDYNEFSSLIPEGQQIYTAAKRVSVANGIPSYLWNGKKSETWLKWSKTNPNDVSLPSANCLTLFSDGYLYDSLCDFLFPTACQINLLENVFSNITSLEAIQNKGIN</sequence>
<dbReference type="SMART" id="SM00034">
    <property type="entry name" value="CLECT"/>
    <property type="match status" value="1"/>
</dbReference>
<dbReference type="PROSITE" id="PS50041">
    <property type="entry name" value="C_TYPE_LECTIN_2"/>
    <property type="match status" value="1"/>
</dbReference>
<dbReference type="OrthoDB" id="538816at2759"/>
<reference evidence="3 4" key="1">
    <citation type="journal article" date="2018" name="Gigascience">
        <title>Genomes of trombidid mites reveal novel predicted allergens and laterally-transferred genes associated with secondary metabolism.</title>
        <authorList>
            <person name="Dong X."/>
            <person name="Chaisiri K."/>
            <person name="Xia D."/>
            <person name="Armstrong S.D."/>
            <person name="Fang Y."/>
            <person name="Donnelly M.J."/>
            <person name="Kadowaki T."/>
            <person name="McGarry J.W."/>
            <person name="Darby A.C."/>
            <person name="Makepeace B.L."/>
        </authorList>
    </citation>
    <scope>NUCLEOTIDE SEQUENCE [LARGE SCALE GENOMIC DNA]</scope>
    <source>
        <strain evidence="3">UoL-UT</strain>
    </source>
</reference>
<evidence type="ECO:0000313" key="4">
    <source>
        <dbReference type="Proteomes" id="UP000288716"/>
    </source>
</evidence>
<evidence type="ECO:0000313" key="3">
    <source>
        <dbReference type="EMBL" id="RWS25761.1"/>
    </source>
</evidence>